<reference evidence="1" key="1">
    <citation type="journal article" date="2016" name="Front. Plant Sci.">
        <title>Comparative Chloroplast Genome Analyses of Streptophyte Green Algae Uncover Major Structural Alterations in the Klebsormidiophyceae, Coleochaetophyceae and Zygnematophyceae.</title>
        <authorList>
            <person name="Lemieux C."/>
            <person name="Otis C."/>
            <person name="Turmel M."/>
        </authorList>
    </citation>
    <scope>NUCLEOTIDE SEQUENCE</scope>
</reference>
<name>A0A191T4Y2_9VIRI</name>
<dbReference type="GeneID" id="27986508"/>
<keyword evidence="1" id="KW-0150">Chloroplast</keyword>
<accession>A0A191T4Y2</accession>
<dbReference type="EMBL" id="KU646490">
    <property type="protein sequence ID" value="ANI25455.1"/>
    <property type="molecule type" value="Genomic_DNA"/>
</dbReference>
<protein>
    <submittedName>
        <fullName evidence="1">Putative intron maturase</fullName>
    </submittedName>
</protein>
<dbReference type="AlphaFoldDB" id="A0A191T4Y2"/>
<evidence type="ECO:0000313" key="1">
    <source>
        <dbReference type="EMBL" id="ANI25456.1"/>
    </source>
</evidence>
<organism evidence="1">
    <name type="scientific">Entransia fimbriata</name>
    <dbReference type="NCBI Taxonomy" id="130991"/>
    <lineage>
        <taxon>Eukaryota</taxon>
        <taxon>Viridiplantae</taxon>
        <taxon>Streptophyta</taxon>
        <taxon>Klebsormidiophyceae</taxon>
        <taxon>Entransiales</taxon>
        <taxon>Entransiaceae</taxon>
        <taxon>Entransia</taxon>
    </lineage>
</organism>
<gene>
    <name evidence="1" type="primary">orf304</name>
</gene>
<geneLocation type="chloroplast" evidence="1"/>
<sequence length="304" mass="35866">MIKMVHQSIQNLLTYTLKVEMTYPNPYFMKNSEFKNNTTKDSVTCKVSTFSQGYLSISKKPGQKKIHFLSPIWLTHVIKKNLNTRLRTFYNKSTNLKAFDNFVQTHSSDRERQSLTNNTMFFDHPEHPTSVFKKTIILQDGLNLFLLTEDLNMLRASYTSLLDWCIFLGYELPAFRTRLSHGCLSFQYSSSSLQVDSYNIDPIWSNTNNGLKHFPNFYPKHAVPSKISRKRYFQYLKTVFQNHRATPPTKLLSQLNSIIYARNLYLKHKNARKAFMVEYTSPLDNNLLLIKLRRWWFKIHSYSL</sequence>
<keyword evidence="1" id="KW-0934">Plastid</keyword>
<proteinExistence type="predicted"/>
<dbReference type="RefSeq" id="YP_009256735.1">
    <property type="nucleotide sequence ID" value="NC_030313.1"/>
</dbReference>
<dbReference type="GeneID" id="27986551"/>
<dbReference type="EMBL" id="KU646490">
    <property type="protein sequence ID" value="ANI25456.1"/>
    <property type="molecule type" value="Genomic_DNA"/>
</dbReference>
<dbReference type="RefSeq" id="YP_009256707.1">
    <property type="nucleotide sequence ID" value="NC_030313.1"/>
</dbReference>